<feature type="compositionally biased region" description="Polar residues" evidence="1">
    <location>
        <begin position="756"/>
        <end position="768"/>
    </location>
</feature>
<feature type="region of interest" description="Disordered" evidence="1">
    <location>
        <begin position="25"/>
        <end position="52"/>
    </location>
</feature>
<dbReference type="SUPFAM" id="SSF56112">
    <property type="entry name" value="Protein kinase-like (PK-like)"/>
    <property type="match status" value="1"/>
</dbReference>
<dbReference type="PANTHER" id="PTHR44167">
    <property type="entry name" value="OVARIAN-SPECIFIC SERINE/THREONINE-PROTEIN KINASE LOK-RELATED"/>
    <property type="match status" value="1"/>
</dbReference>
<dbReference type="AlphaFoldDB" id="A0A6T8ZWM8"/>
<protein>
    <recommendedName>
        <fullName evidence="2">Protein kinase domain-containing protein</fullName>
    </recommendedName>
</protein>
<dbReference type="EMBL" id="HBFQ01033119">
    <property type="protein sequence ID" value="CAD8848924.1"/>
    <property type="molecule type" value="Transcribed_RNA"/>
</dbReference>
<evidence type="ECO:0000313" key="4">
    <source>
        <dbReference type="EMBL" id="CAD8848925.1"/>
    </source>
</evidence>
<dbReference type="InterPro" id="IPR011009">
    <property type="entry name" value="Kinase-like_dom_sf"/>
</dbReference>
<dbReference type="GO" id="GO:0005634">
    <property type="term" value="C:nucleus"/>
    <property type="evidence" value="ECO:0007669"/>
    <property type="project" value="TreeGrafter"/>
</dbReference>
<dbReference type="PROSITE" id="PS00108">
    <property type="entry name" value="PROTEIN_KINASE_ST"/>
    <property type="match status" value="1"/>
</dbReference>
<dbReference type="GO" id="GO:0044773">
    <property type="term" value="P:mitotic DNA damage checkpoint signaling"/>
    <property type="evidence" value="ECO:0007669"/>
    <property type="project" value="TreeGrafter"/>
</dbReference>
<sequence>MAHVEGIIHPAIAIPNEAVRQGRQVRVTSFRSERSASSGRSSFSSSDDEDHKMEDCDNVDDFFRVAARADRRVGHARASAVSMARSSFSSIGFSPQANGSMTPSSRGVFPKMRRLADLMRHGSTLRPTVLATFASVTGEKLELDIEGLTSFIEELSIAIDVPDTIFGVLEDELTRFDFNGQGTVNSNETFKLVKYHLREYARTLGPSYFETSMETKTLEEEGFHIVRTMGQGSFGLMQLALDKSGTARAIKCCEKASMDEKMLQELREEFTVMQHHSNEHMAKTFDIFQDTSYYYLINEPYFGGDFTKLTEKAKATGVTLSENWWRNLFKQCFDGLSYCHRHAMMHCDVKEPNMMLKTAEYDNPEVVLIDYGLVQAMARNRVQLCGTPGYIPPETWRNRKWFPKGDCFSMGVTMLQMLVDKVPLVRPAPHGQPPTAAKTLKAGLFTENARSLEEVRSATLKRPLPLHLLPPEATQLSLFIQKLLARDPKSRVTSIVALEDDWFTDPYQCEPEMGPGLNILAPARPRASSSPSNPSNGDMNDTRIRSMTDEPQCSSNPVQDPGAAGTQCEETAPKAAQPAQEPQARRSIGQIEDPKPNLFRNGIRRPAPTSQTPPEQSESKLTKAVTVPAKQVLARDSMRIRTAGADPKTSQANLLAAACLATKAKEACLKVHDICAAMERHGNQIRDQTSLSNKVGGTQTATVDERPRRVESLRGRGTPETVLVTSFREGRTMRRSPPPPHLVGVGGMGGAETRESTPNNSVRSSPSSGLRMAQMIVRDPIRRNRTNPEIGSNVNDDQRLMIKRMTPRADGTFIQMSPSARTLMPSTTRASSWVPDSSLTARHGYQLPTSSGIAQAKSFTSVTSLTKGQLPSQQRHQSTNLLEARFPPESCPRYRCLK</sequence>
<feature type="compositionally biased region" description="Polar residues" evidence="1">
    <location>
        <begin position="549"/>
        <end position="558"/>
    </location>
</feature>
<feature type="region of interest" description="Disordered" evidence="1">
    <location>
        <begin position="513"/>
        <end position="625"/>
    </location>
</feature>
<evidence type="ECO:0000313" key="3">
    <source>
        <dbReference type="EMBL" id="CAD8848924.1"/>
    </source>
</evidence>
<feature type="compositionally biased region" description="Low complexity" evidence="1">
    <location>
        <begin position="521"/>
        <end position="536"/>
    </location>
</feature>
<dbReference type="InterPro" id="IPR000719">
    <property type="entry name" value="Prot_kinase_dom"/>
</dbReference>
<gene>
    <name evidence="3" type="ORF">NSCI0253_LOCUS23274</name>
    <name evidence="4" type="ORF">NSCI0253_LOCUS23275</name>
</gene>
<feature type="compositionally biased region" description="Low complexity" evidence="1">
    <location>
        <begin position="569"/>
        <end position="582"/>
    </location>
</feature>
<dbReference type="SMART" id="SM00220">
    <property type="entry name" value="S_TKc"/>
    <property type="match status" value="1"/>
</dbReference>
<feature type="compositionally biased region" description="Basic and acidic residues" evidence="1">
    <location>
        <begin position="703"/>
        <end position="714"/>
    </location>
</feature>
<reference evidence="3" key="1">
    <citation type="submission" date="2021-01" db="EMBL/GenBank/DDBJ databases">
        <authorList>
            <person name="Corre E."/>
            <person name="Pelletier E."/>
            <person name="Niang G."/>
            <person name="Scheremetjew M."/>
            <person name="Finn R."/>
            <person name="Kale V."/>
            <person name="Holt S."/>
            <person name="Cochrane G."/>
            <person name="Meng A."/>
            <person name="Brown T."/>
            <person name="Cohen L."/>
        </authorList>
    </citation>
    <scope>NUCLEOTIDE SEQUENCE</scope>
</reference>
<dbReference type="InterPro" id="IPR008271">
    <property type="entry name" value="Ser/Thr_kinase_AS"/>
</dbReference>
<dbReference type="GO" id="GO:0004674">
    <property type="term" value="F:protein serine/threonine kinase activity"/>
    <property type="evidence" value="ECO:0007669"/>
    <property type="project" value="TreeGrafter"/>
</dbReference>
<evidence type="ECO:0000256" key="1">
    <source>
        <dbReference type="SAM" id="MobiDB-lite"/>
    </source>
</evidence>
<dbReference type="GO" id="GO:0005737">
    <property type="term" value="C:cytoplasm"/>
    <property type="evidence" value="ECO:0007669"/>
    <property type="project" value="TreeGrafter"/>
</dbReference>
<dbReference type="PANTHER" id="PTHR44167:SF24">
    <property type="entry name" value="SERINE_THREONINE-PROTEIN KINASE CHK2"/>
    <property type="match status" value="1"/>
</dbReference>
<feature type="region of interest" description="Disordered" evidence="1">
    <location>
        <begin position="730"/>
        <end position="771"/>
    </location>
</feature>
<feature type="compositionally biased region" description="Polar residues" evidence="1">
    <location>
        <begin position="690"/>
        <end position="702"/>
    </location>
</feature>
<dbReference type="GO" id="GO:0005524">
    <property type="term" value="F:ATP binding"/>
    <property type="evidence" value="ECO:0007669"/>
    <property type="project" value="InterPro"/>
</dbReference>
<dbReference type="EMBL" id="HBFQ01033120">
    <property type="protein sequence ID" value="CAD8848925.1"/>
    <property type="molecule type" value="Transcribed_RNA"/>
</dbReference>
<dbReference type="Gene3D" id="3.30.200.20">
    <property type="entry name" value="Phosphorylase Kinase, domain 1"/>
    <property type="match status" value="1"/>
</dbReference>
<feature type="compositionally biased region" description="Low complexity" evidence="1">
    <location>
        <begin position="35"/>
        <end position="45"/>
    </location>
</feature>
<feature type="region of interest" description="Disordered" evidence="1">
    <location>
        <begin position="690"/>
        <end position="714"/>
    </location>
</feature>
<evidence type="ECO:0000259" key="2">
    <source>
        <dbReference type="PROSITE" id="PS50011"/>
    </source>
</evidence>
<dbReference type="PROSITE" id="PS50011">
    <property type="entry name" value="PROTEIN_KINASE_DOM"/>
    <property type="match status" value="1"/>
</dbReference>
<accession>A0A6T8ZWM8</accession>
<proteinExistence type="predicted"/>
<dbReference type="Gene3D" id="1.10.510.10">
    <property type="entry name" value="Transferase(Phosphotransferase) domain 1"/>
    <property type="match status" value="1"/>
</dbReference>
<feature type="domain" description="Protein kinase" evidence="2">
    <location>
        <begin position="223"/>
        <end position="503"/>
    </location>
</feature>
<dbReference type="Pfam" id="PF00069">
    <property type="entry name" value="Pkinase"/>
    <property type="match status" value="1"/>
</dbReference>
<organism evidence="3">
    <name type="scientific">Noctiluca scintillans</name>
    <name type="common">Sea sparkle</name>
    <name type="synonym">Red tide dinoflagellate</name>
    <dbReference type="NCBI Taxonomy" id="2966"/>
    <lineage>
        <taxon>Eukaryota</taxon>
        <taxon>Sar</taxon>
        <taxon>Alveolata</taxon>
        <taxon>Dinophyceae</taxon>
        <taxon>Noctilucales</taxon>
        <taxon>Noctilucaceae</taxon>
        <taxon>Noctiluca</taxon>
    </lineage>
</organism>
<name>A0A6T8ZWM8_NOCSC</name>